<comment type="caution">
    <text evidence="1">The sequence shown here is derived from an EMBL/GenBank/DDBJ whole genome shotgun (WGS) entry which is preliminary data.</text>
</comment>
<accession>A0AAV3ULA7</accession>
<sequence>MKPCSIAVSESTRRTTTETTAVSKIVVTGKICVAMTVLNCCNDPESGSPPVPNATRTVYPMIAAIIPTTEIACGAIPLR</sequence>
<gene>
    <name evidence="1" type="ORF">GCM10025751_37800</name>
</gene>
<evidence type="ECO:0000313" key="1">
    <source>
        <dbReference type="EMBL" id="GAA5056672.1"/>
    </source>
</evidence>
<keyword evidence="2" id="KW-1185">Reference proteome</keyword>
<dbReference type="Proteomes" id="UP001501729">
    <property type="component" value="Unassembled WGS sequence"/>
</dbReference>
<reference evidence="1 2" key="1">
    <citation type="journal article" date="2019" name="Int. J. Syst. Evol. Microbiol.">
        <title>The Global Catalogue of Microorganisms (GCM) 10K type strain sequencing project: providing services to taxonomists for standard genome sequencing and annotation.</title>
        <authorList>
            <consortium name="The Broad Institute Genomics Platform"/>
            <consortium name="The Broad Institute Genome Sequencing Center for Infectious Disease"/>
            <person name="Wu L."/>
            <person name="Ma J."/>
        </authorList>
    </citation>
    <scope>NUCLEOTIDE SEQUENCE [LARGE SCALE GENOMIC DNA]</scope>
    <source>
        <strain evidence="1 2">JCM 17504</strain>
    </source>
</reference>
<evidence type="ECO:0000313" key="2">
    <source>
        <dbReference type="Proteomes" id="UP001501729"/>
    </source>
</evidence>
<name>A0AAV3ULA7_9EURY</name>
<dbReference type="EMBL" id="BAABKX010000015">
    <property type="protein sequence ID" value="GAA5056672.1"/>
    <property type="molecule type" value="Genomic_DNA"/>
</dbReference>
<protein>
    <submittedName>
        <fullName evidence="1">Uncharacterized protein</fullName>
    </submittedName>
</protein>
<dbReference type="AlphaFoldDB" id="A0AAV3ULA7"/>
<organism evidence="1 2">
    <name type="scientific">Haladaptatus pallidirubidus</name>
    <dbReference type="NCBI Taxonomy" id="1008152"/>
    <lineage>
        <taxon>Archaea</taxon>
        <taxon>Methanobacteriati</taxon>
        <taxon>Methanobacteriota</taxon>
        <taxon>Stenosarchaea group</taxon>
        <taxon>Halobacteria</taxon>
        <taxon>Halobacteriales</taxon>
        <taxon>Haladaptataceae</taxon>
        <taxon>Haladaptatus</taxon>
    </lineage>
</organism>
<proteinExistence type="predicted"/>